<accession>A0ABN8CSK8</accession>
<comment type="caution">
    <text evidence="1">The sequence shown here is derived from an EMBL/GenBank/DDBJ whole genome shotgun (WGS) entry which is preliminary data.</text>
</comment>
<name>A0ABN8CSK8_9STRA</name>
<proteinExistence type="predicted"/>
<dbReference type="Proteomes" id="UP001158986">
    <property type="component" value="Unassembled WGS sequence"/>
</dbReference>
<keyword evidence="2" id="KW-1185">Reference proteome</keyword>
<dbReference type="EMBL" id="CAKLCB010000104">
    <property type="protein sequence ID" value="CAH0515251.1"/>
    <property type="molecule type" value="Genomic_DNA"/>
</dbReference>
<protein>
    <submittedName>
        <fullName evidence="1">Uncharacterized protein</fullName>
    </submittedName>
</protein>
<evidence type="ECO:0000313" key="1">
    <source>
        <dbReference type="EMBL" id="CAH0515251.1"/>
    </source>
</evidence>
<reference evidence="1 2" key="1">
    <citation type="submission" date="2021-11" db="EMBL/GenBank/DDBJ databases">
        <authorList>
            <person name="Islam A."/>
            <person name="Islam S."/>
            <person name="Flora M.S."/>
            <person name="Rahman M."/>
            <person name="Ziaur R.M."/>
            <person name="Epstein J.H."/>
            <person name="Hassan M."/>
            <person name="Klassen M."/>
            <person name="Woodard K."/>
            <person name="Webb A."/>
            <person name="Webby R.J."/>
            <person name="El Zowalaty M.E."/>
        </authorList>
    </citation>
    <scope>NUCLEOTIDE SEQUENCE [LARGE SCALE GENOMIC DNA]</scope>
    <source>
        <strain evidence="1">Pbs1</strain>
    </source>
</reference>
<organism evidence="1 2">
    <name type="scientific">Peronospora belbahrii</name>
    <dbReference type="NCBI Taxonomy" id="622444"/>
    <lineage>
        <taxon>Eukaryota</taxon>
        <taxon>Sar</taxon>
        <taxon>Stramenopiles</taxon>
        <taxon>Oomycota</taxon>
        <taxon>Peronosporomycetes</taxon>
        <taxon>Peronosporales</taxon>
        <taxon>Peronosporaceae</taxon>
        <taxon>Peronospora</taxon>
    </lineage>
</organism>
<sequence>MAKYYEHSFPMAAGNDAATPPRITGHQYTKLVKVYGLLKVAIGIENWKSTDAAKASLLERAQFMTWQKTPGYPEKIIEYRKISDSNFKNLYDKVSENYDEFLRATGKNRIRERV</sequence>
<gene>
    <name evidence="1" type="ORF">PBS001_LOCUS1968</name>
</gene>
<evidence type="ECO:0000313" key="2">
    <source>
        <dbReference type="Proteomes" id="UP001158986"/>
    </source>
</evidence>